<organism evidence="2 3">
    <name type="scientific">Heterorhabditis bacteriophora</name>
    <name type="common">Entomopathogenic nematode worm</name>
    <dbReference type="NCBI Taxonomy" id="37862"/>
    <lineage>
        <taxon>Eukaryota</taxon>
        <taxon>Metazoa</taxon>
        <taxon>Ecdysozoa</taxon>
        <taxon>Nematoda</taxon>
        <taxon>Chromadorea</taxon>
        <taxon>Rhabditida</taxon>
        <taxon>Rhabditina</taxon>
        <taxon>Rhabditomorpha</taxon>
        <taxon>Strongyloidea</taxon>
        <taxon>Heterorhabditidae</taxon>
        <taxon>Heterorhabditis</taxon>
    </lineage>
</organism>
<name>A0A1I7XNN7_HETBA</name>
<dbReference type="AlphaFoldDB" id="A0A1I7XNN7"/>
<dbReference type="WBParaSite" id="Hba_18949">
    <property type="protein sequence ID" value="Hba_18949"/>
    <property type="gene ID" value="Hba_18949"/>
</dbReference>
<reference evidence="3" key="1">
    <citation type="submission" date="2016-11" db="UniProtKB">
        <authorList>
            <consortium name="WormBaseParasite"/>
        </authorList>
    </citation>
    <scope>IDENTIFICATION</scope>
</reference>
<evidence type="ECO:0000256" key="1">
    <source>
        <dbReference type="SAM" id="MobiDB-lite"/>
    </source>
</evidence>
<evidence type="ECO:0000313" key="3">
    <source>
        <dbReference type="WBParaSite" id="Hba_18949"/>
    </source>
</evidence>
<dbReference type="Proteomes" id="UP000095283">
    <property type="component" value="Unplaced"/>
</dbReference>
<feature type="compositionally biased region" description="Basic and acidic residues" evidence="1">
    <location>
        <begin position="66"/>
        <end position="80"/>
    </location>
</feature>
<sequence>MNSISRAVTSRFNDISHKRQRLVGESAKDSEISKIITTPILEKYKKQKSPSERSPNKHISKKRCKMEKIKKSFKSKDRQQLIDSDEE</sequence>
<keyword evidence="2" id="KW-1185">Reference proteome</keyword>
<proteinExistence type="predicted"/>
<feature type="compositionally biased region" description="Basic residues" evidence="1">
    <location>
        <begin position="56"/>
        <end position="65"/>
    </location>
</feature>
<feature type="region of interest" description="Disordered" evidence="1">
    <location>
        <begin position="43"/>
        <end position="87"/>
    </location>
</feature>
<protein>
    <submittedName>
        <fullName evidence="3">Uncharacterized protein</fullName>
    </submittedName>
</protein>
<accession>A0A1I7XNN7</accession>
<evidence type="ECO:0000313" key="2">
    <source>
        <dbReference type="Proteomes" id="UP000095283"/>
    </source>
</evidence>